<feature type="region of interest" description="Disordered" evidence="1">
    <location>
        <begin position="25"/>
        <end position="108"/>
    </location>
</feature>
<accession>A0A8H3B5U1</accession>
<reference evidence="2" key="1">
    <citation type="submission" date="2021-01" db="EMBL/GenBank/DDBJ databases">
        <authorList>
            <person name="Kaushik A."/>
        </authorList>
    </citation>
    <scope>NUCLEOTIDE SEQUENCE</scope>
    <source>
        <strain evidence="2">Type strain: AG8-Rh-89/</strain>
    </source>
</reference>
<feature type="compositionally biased region" description="Low complexity" evidence="1">
    <location>
        <begin position="56"/>
        <end position="80"/>
    </location>
</feature>
<evidence type="ECO:0000313" key="3">
    <source>
        <dbReference type="Proteomes" id="UP000663850"/>
    </source>
</evidence>
<proteinExistence type="predicted"/>
<feature type="compositionally biased region" description="Low complexity" evidence="1">
    <location>
        <begin position="93"/>
        <end position="108"/>
    </location>
</feature>
<protein>
    <submittedName>
        <fullName evidence="2">Uncharacterized protein</fullName>
    </submittedName>
</protein>
<dbReference type="AlphaFoldDB" id="A0A8H3B5U1"/>
<dbReference type="Proteomes" id="UP000663850">
    <property type="component" value="Unassembled WGS sequence"/>
</dbReference>
<comment type="caution">
    <text evidence="2">The sequence shown here is derived from an EMBL/GenBank/DDBJ whole genome shotgun (WGS) entry which is preliminary data.</text>
</comment>
<evidence type="ECO:0000313" key="2">
    <source>
        <dbReference type="EMBL" id="CAE6448080.1"/>
    </source>
</evidence>
<sequence>MNPQVTSETSLPFFDASARRVRLPQPTSNCAHFHPQPDGAFSSQKSFKPRRTASHTRTPSWGSASSSSSESHSHRTTSTSLLRGYHQCFTPESSRSPSPMTQMSSQPMNIGTPIRRPRSPPLTPPPVIQASLASTPGNYSLRLEPATSNEAAQAAVVFPDAANPQRALLLVGPAIARYVRERGKSARMHPYRVVFRPSP</sequence>
<gene>
    <name evidence="2" type="ORF">RDB_LOCUS37743</name>
</gene>
<evidence type="ECO:0000256" key="1">
    <source>
        <dbReference type="SAM" id="MobiDB-lite"/>
    </source>
</evidence>
<organism evidence="2 3">
    <name type="scientific">Rhizoctonia solani</name>
    <dbReference type="NCBI Taxonomy" id="456999"/>
    <lineage>
        <taxon>Eukaryota</taxon>
        <taxon>Fungi</taxon>
        <taxon>Dikarya</taxon>
        <taxon>Basidiomycota</taxon>
        <taxon>Agaricomycotina</taxon>
        <taxon>Agaricomycetes</taxon>
        <taxon>Cantharellales</taxon>
        <taxon>Ceratobasidiaceae</taxon>
        <taxon>Rhizoctonia</taxon>
    </lineage>
</organism>
<dbReference type="EMBL" id="CAJMWZ010002047">
    <property type="protein sequence ID" value="CAE6448080.1"/>
    <property type="molecule type" value="Genomic_DNA"/>
</dbReference>
<name>A0A8H3B5U1_9AGAM</name>